<gene>
    <name evidence="6" type="ORF">CRV07_07360</name>
</gene>
<dbReference type="PANTHER" id="PTHR11228:SF7">
    <property type="entry name" value="PQQA PEPTIDE CYCLASE"/>
    <property type="match status" value="1"/>
</dbReference>
<dbReference type="AlphaFoldDB" id="A0A4V1M0I0"/>
<keyword evidence="4" id="KW-0408">Iron</keyword>
<evidence type="ECO:0000313" key="6">
    <source>
        <dbReference type="EMBL" id="RXK05882.1"/>
    </source>
</evidence>
<proteinExistence type="predicted"/>
<dbReference type="InterPro" id="IPR007197">
    <property type="entry name" value="rSAM"/>
</dbReference>
<dbReference type="PROSITE" id="PS51257">
    <property type="entry name" value="PROKAR_LIPOPROTEIN"/>
    <property type="match status" value="1"/>
</dbReference>
<name>A0A4V1M0I0_9BACT</name>
<dbReference type="SUPFAM" id="SSF102114">
    <property type="entry name" value="Radical SAM enzymes"/>
    <property type="match status" value="1"/>
</dbReference>
<dbReference type="InterPro" id="IPR013785">
    <property type="entry name" value="Aldolase_TIM"/>
</dbReference>
<evidence type="ECO:0000256" key="1">
    <source>
        <dbReference type="ARBA" id="ARBA00001966"/>
    </source>
</evidence>
<protein>
    <submittedName>
        <fullName evidence="6">Radical SAM protein</fullName>
    </submittedName>
</protein>
<dbReference type="GO" id="GO:0003824">
    <property type="term" value="F:catalytic activity"/>
    <property type="evidence" value="ECO:0007669"/>
    <property type="project" value="InterPro"/>
</dbReference>
<dbReference type="RefSeq" id="WP_129087091.1">
    <property type="nucleotide sequence ID" value="NZ_CP053836.1"/>
</dbReference>
<dbReference type="GO" id="GO:0051536">
    <property type="term" value="F:iron-sulfur cluster binding"/>
    <property type="evidence" value="ECO:0007669"/>
    <property type="project" value="UniProtKB-KW"/>
</dbReference>
<evidence type="ECO:0000256" key="2">
    <source>
        <dbReference type="ARBA" id="ARBA00022691"/>
    </source>
</evidence>
<dbReference type="EMBL" id="PDKK01000005">
    <property type="protein sequence ID" value="RXK05882.1"/>
    <property type="molecule type" value="Genomic_DNA"/>
</dbReference>
<dbReference type="Proteomes" id="UP000289758">
    <property type="component" value="Unassembled WGS sequence"/>
</dbReference>
<keyword evidence="7" id="KW-1185">Reference proteome</keyword>
<keyword evidence="5" id="KW-0411">Iron-sulfur</keyword>
<evidence type="ECO:0000256" key="4">
    <source>
        <dbReference type="ARBA" id="ARBA00023004"/>
    </source>
</evidence>
<keyword evidence="3" id="KW-0479">Metal-binding</keyword>
<dbReference type="SFLD" id="SFLDG01067">
    <property type="entry name" value="SPASM/twitch_domain_containing"/>
    <property type="match status" value="1"/>
</dbReference>
<comment type="caution">
    <text evidence="6">The sequence shown here is derived from an EMBL/GenBank/DDBJ whole genome shotgun (WGS) entry which is preliminary data.</text>
</comment>
<evidence type="ECO:0000256" key="5">
    <source>
        <dbReference type="ARBA" id="ARBA00023014"/>
    </source>
</evidence>
<keyword evidence="2" id="KW-0949">S-adenosyl-L-methionine</keyword>
<dbReference type="InterPro" id="IPR058240">
    <property type="entry name" value="rSAM_sf"/>
</dbReference>
<dbReference type="PANTHER" id="PTHR11228">
    <property type="entry name" value="RADICAL SAM DOMAIN PROTEIN"/>
    <property type="match status" value="1"/>
</dbReference>
<accession>A0A4V1M0I0</accession>
<evidence type="ECO:0000313" key="7">
    <source>
        <dbReference type="Proteomes" id="UP000289758"/>
    </source>
</evidence>
<dbReference type="OrthoDB" id="5365789at2"/>
<dbReference type="Gene3D" id="3.20.20.70">
    <property type="entry name" value="Aldolase class I"/>
    <property type="match status" value="1"/>
</dbReference>
<reference evidence="6 7" key="1">
    <citation type="submission" date="2017-10" db="EMBL/GenBank/DDBJ databases">
        <title>Genomics of the genus Arcobacter.</title>
        <authorList>
            <person name="Perez-Cataluna A."/>
            <person name="Figueras M.J."/>
        </authorList>
    </citation>
    <scope>NUCLEOTIDE SEQUENCE [LARGE SCALE GENOMIC DNA]</scope>
    <source>
        <strain evidence="6 7">CECT 8441</strain>
    </source>
</reference>
<comment type="cofactor">
    <cofactor evidence="1">
        <name>[4Fe-4S] cluster</name>
        <dbReference type="ChEBI" id="CHEBI:49883"/>
    </cofactor>
</comment>
<evidence type="ECO:0000256" key="3">
    <source>
        <dbReference type="ARBA" id="ARBA00022723"/>
    </source>
</evidence>
<sequence>MKLEKVLKQKKIIVPKDYNYIGAFVSLGCNLSCSYCINLNEENSTRKSVSRKPMSGKDWAKAINRLKILNTDLPVTLQGGEPTIHKEFFDIVNGVDDDVKLDLLTNMVFDVDEFINNIDPKKFTREAKYAAIRVSYHPGQNDIDDLIAKAKKFDKAGFYIGIYSVMVPQNQKHIEEVKEKCLREKIDFRVKEYLGFDGKEWHGTYKYPEAISQKVEKYCDCKTTELIIAPSGHVFRCHSDLYENRTPIGHILDPNFDIEQIHRPCYVFGHCNPCDIKVKTNRHQIFGHTSVDIQNIRELTEKERLYLETNKNYGLGSYNYEKDEEYIDG</sequence>
<dbReference type="SFLD" id="SFLDS00029">
    <property type="entry name" value="Radical_SAM"/>
    <property type="match status" value="1"/>
</dbReference>
<dbReference type="GO" id="GO:0046872">
    <property type="term" value="F:metal ion binding"/>
    <property type="evidence" value="ECO:0007669"/>
    <property type="project" value="UniProtKB-KW"/>
</dbReference>
<organism evidence="6 7">
    <name type="scientific">Halarcobacter ebronensis</name>
    <dbReference type="NCBI Taxonomy" id="1462615"/>
    <lineage>
        <taxon>Bacteria</taxon>
        <taxon>Pseudomonadati</taxon>
        <taxon>Campylobacterota</taxon>
        <taxon>Epsilonproteobacteria</taxon>
        <taxon>Campylobacterales</taxon>
        <taxon>Arcobacteraceae</taxon>
        <taxon>Halarcobacter</taxon>
    </lineage>
</organism>
<dbReference type="InterPro" id="IPR050377">
    <property type="entry name" value="Radical_SAM_PqqE_MftC-like"/>
</dbReference>